<dbReference type="OrthoDB" id="3298842at2"/>
<evidence type="ECO:0000313" key="3">
    <source>
        <dbReference type="Proteomes" id="UP000466345"/>
    </source>
</evidence>
<reference evidence="2 3" key="1">
    <citation type="submission" date="2019-10" db="EMBL/GenBank/DDBJ databases">
        <title>Streptomyces smaragdinus sp. nov. and Streptomyces fabii sp. nov., isolated from the gut of fungus growing-termite Macrotermes natalensis.</title>
        <authorList>
            <person name="Schwitalla J."/>
            <person name="Benndorf R."/>
            <person name="Martin K."/>
            <person name="De Beer W."/>
            <person name="Kaster A.-K."/>
            <person name="Vollmers J."/>
            <person name="Poulsen M."/>
            <person name="Beemelmanns C."/>
        </authorList>
    </citation>
    <scope>NUCLEOTIDE SEQUENCE [LARGE SCALE GENOMIC DNA]</scope>
    <source>
        <strain evidence="2 3">RB5</strain>
    </source>
</reference>
<proteinExistence type="predicted"/>
<gene>
    <name evidence="2" type="ORF">SRB5_52230</name>
</gene>
<keyword evidence="3" id="KW-1185">Reference proteome</keyword>
<dbReference type="RefSeq" id="WP_153455895.1">
    <property type="nucleotide sequence ID" value="NZ_WEGJ01000028.1"/>
</dbReference>
<evidence type="ECO:0000259" key="1">
    <source>
        <dbReference type="Pfam" id="PF00542"/>
    </source>
</evidence>
<organism evidence="2 3">
    <name type="scientific">Streptomyces smaragdinus</name>
    <dbReference type="NCBI Taxonomy" id="2585196"/>
    <lineage>
        <taxon>Bacteria</taxon>
        <taxon>Bacillati</taxon>
        <taxon>Actinomycetota</taxon>
        <taxon>Actinomycetes</taxon>
        <taxon>Kitasatosporales</taxon>
        <taxon>Streptomycetaceae</taxon>
        <taxon>Streptomyces</taxon>
    </lineage>
</organism>
<evidence type="ECO:0000313" key="2">
    <source>
        <dbReference type="EMBL" id="MQY15046.1"/>
    </source>
</evidence>
<sequence length="94" mass="10575">MEYILLAAVLMLVVMVSLALPSGKNAKVEQQLARLERKVDLLLGHLGVEEPQIPGMERVYELIRQNKKIAAIKVYRELTGEGLKESKEAVERMS</sequence>
<dbReference type="GO" id="GO:0003735">
    <property type="term" value="F:structural constituent of ribosome"/>
    <property type="evidence" value="ECO:0007669"/>
    <property type="project" value="InterPro"/>
</dbReference>
<dbReference type="InterPro" id="IPR014719">
    <property type="entry name" value="Ribosomal_bL12_C/ClpS-like"/>
</dbReference>
<name>A0A7K0CNH7_9ACTN</name>
<feature type="domain" description="Large ribosomal subunit protein bL12 C-terminal" evidence="1">
    <location>
        <begin position="66"/>
        <end position="92"/>
    </location>
</feature>
<dbReference type="Pfam" id="PF00542">
    <property type="entry name" value="Ribosomal_L12"/>
    <property type="match status" value="1"/>
</dbReference>
<dbReference type="AlphaFoldDB" id="A0A7K0CNH7"/>
<dbReference type="EMBL" id="WEGJ01000028">
    <property type="protein sequence ID" value="MQY15046.1"/>
    <property type="molecule type" value="Genomic_DNA"/>
</dbReference>
<dbReference type="GO" id="GO:0006412">
    <property type="term" value="P:translation"/>
    <property type="evidence" value="ECO:0007669"/>
    <property type="project" value="InterPro"/>
</dbReference>
<dbReference type="InterPro" id="IPR013823">
    <property type="entry name" value="Ribosomal_bL12_C"/>
</dbReference>
<dbReference type="SUPFAM" id="SSF54736">
    <property type="entry name" value="ClpS-like"/>
    <property type="match status" value="1"/>
</dbReference>
<dbReference type="Proteomes" id="UP000466345">
    <property type="component" value="Unassembled WGS sequence"/>
</dbReference>
<accession>A0A7K0CNH7</accession>
<protein>
    <recommendedName>
        <fullName evidence="1">Large ribosomal subunit protein bL12 C-terminal domain-containing protein</fullName>
    </recommendedName>
</protein>
<comment type="caution">
    <text evidence="2">The sequence shown here is derived from an EMBL/GenBank/DDBJ whole genome shotgun (WGS) entry which is preliminary data.</text>
</comment>
<dbReference type="Gene3D" id="3.30.1390.10">
    <property type="match status" value="1"/>
</dbReference>